<dbReference type="EMBL" id="JALKFT010000028">
    <property type="protein sequence ID" value="MCK9878178.1"/>
    <property type="molecule type" value="Genomic_DNA"/>
</dbReference>
<evidence type="ECO:0000256" key="1">
    <source>
        <dbReference type="ARBA" id="ARBA00006484"/>
    </source>
</evidence>
<dbReference type="RefSeq" id="WP_248814184.1">
    <property type="nucleotide sequence ID" value="NZ_JALKFT010000028.1"/>
</dbReference>
<organism evidence="3 4">
    <name type="scientific">Frankia umida</name>
    <dbReference type="NCBI Taxonomy" id="573489"/>
    <lineage>
        <taxon>Bacteria</taxon>
        <taxon>Bacillati</taxon>
        <taxon>Actinomycetota</taxon>
        <taxon>Actinomycetes</taxon>
        <taxon>Frankiales</taxon>
        <taxon>Frankiaceae</taxon>
        <taxon>Frankia</taxon>
    </lineage>
</organism>
<gene>
    <name evidence="3" type="ORF">MXD59_20815</name>
</gene>
<protein>
    <submittedName>
        <fullName evidence="3">SDR family oxidoreductase</fullName>
    </submittedName>
</protein>
<dbReference type="InterPro" id="IPR002347">
    <property type="entry name" value="SDR_fam"/>
</dbReference>
<comment type="similarity">
    <text evidence="1">Belongs to the short-chain dehydrogenases/reductases (SDR) family.</text>
</comment>
<dbReference type="PANTHER" id="PTHR43477:SF1">
    <property type="entry name" value="DIHYDROANTICAPSIN 7-DEHYDROGENASE"/>
    <property type="match status" value="1"/>
</dbReference>
<dbReference type="NCBIfam" id="NF005395">
    <property type="entry name" value="PRK06940.1"/>
    <property type="match status" value="1"/>
</dbReference>
<evidence type="ECO:0000313" key="3">
    <source>
        <dbReference type="EMBL" id="MCK9878178.1"/>
    </source>
</evidence>
<dbReference type="Pfam" id="PF13561">
    <property type="entry name" value="adh_short_C2"/>
    <property type="match status" value="1"/>
</dbReference>
<reference evidence="3 4" key="1">
    <citation type="submission" date="2022-04" db="EMBL/GenBank/DDBJ databases">
        <title>Genome diversity in the genus Frankia.</title>
        <authorList>
            <person name="Carlos-Shanley C."/>
            <person name="Hahn D."/>
        </authorList>
    </citation>
    <scope>NUCLEOTIDE SEQUENCE [LARGE SCALE GENOMIC DNA]</scope>
    <source>
        <strain evidence="3 4">Ag45/Mut15</strain>
    </source>
</reference>
<dbReference type="PANTHER" id="PTHR43477">
    <property type="entry name" value="DIHYDROANTICAPSIN 7-DEHYDROGENASE"/>
    <property type="match status" value="1"/>
</dbReference>
<dbReference type="SUPFAM" id="SSF51735">
    <property type="entry name" value="NAD(P)-binding Rossmann-fold domains"/>
    <property type="match status" value="1"/>
</dbReference>
<dbReference type="Proteomes" id="UP001201873">
    <property type="component" value="Unassembled WGS sequence"/>
</dbReference>
<comment type="caution">
    <text evidence="3">The sequence shown here is derived from an EMBL/GenBank/DDBJ whole genome shotgun (WGS) entry which is preliminary data.</text>
</comment>
<proteinExistence type="inferred from homology"/>
<keyword evidence="4" id="KW-1185">Reference proteome</keyword>
<dbReference type="Pfam" id="PF00106">
    <property type="entry name" value="adh_short"/>
    <property type="match status" value="1"/>
</dbReference>
<evidence type="ECO:0000256" key="2">
    <source>
        <dbReference type="ARBA" id="ARBA00023002"/>
    </source>
</evidence>
<dbReference type="Gene3D" id="3.40.50.720">
    <property type="entry name" value="NAD(P)-binding Rossmann-like Domain"/>
    <property type="match status" value="1"/>
</dbReference>
<name>A0ABT0K4C4_9ACTN</name>
<keyword evidence="2" id="KW-0560">Oxidoreductase</keyword>
<dbReference type="InterPro" id="IPR051122">
    <property type="entry name" value="SDR_DHRS6-like"/>
</dbReference>
<sequence>MSRDVVVITGTGGMGLAIARRLASGRTLLLADRNESALHALAQDLRGQGHQVVTRTIDVTDRASMAALAATATDLGRPTHLVHTAGVSPTQGDPATILRVDLYGVALFLDEFEPVVGPGAAGLVVASTGGHLIAALPPAHQRAVATTPSDDLLDLDVLAPAAMRDSARAYAVAKQATLIRVRAAALAWGRRGARLNTISPGVILTPMGAAELAGTWGASMAALTEAAPAGRVGTPDDVADAALFLLSDQARFVTGTDLLVDGGSVALAQAQAG</sequence>
<dbReference type="InterPro" id="IPR036291">
    <property type="entry name" value="NAD(P)-bd_dom_sf"/>
</dbReference>
<dbReference type="PRINTS" id="PR00081">
    <property type="entry name" value="GDHRDH"/>
</dbReference>
<accession>A0ABT0K4C4</accession>
<dbReference type="CDD" id="cd05233">
    <property type="entry name" value="SDR_c"/>
    <property type="match status" value="1"/>
</dbReference>
<evidence type="ECO:0000313" key="4">
    <source>
        <dbReference type="Proteomes" id="UP001201873"/>
    </source>
</evidence>